<feature type="region of interest" description="Disordered" evidence="2">
    <location>
        <begin position="140"/>
        <end position="200"/>
    </location>
</feature>
<evidence type="ECO:0000313" key="5">
    <source>
        <dbReference type="EMBL" id="NIY68118.1"/>
    </source>
</evidence>
<evidence type="ECO:0000259" key="4">
    <source>
        <dbReference type="Pfam" id="PF23359"/>
    </source>
</evidence>
<dbReference type="GO" id="GO:0003677">
    <property type="term" value="F:DNA binding"/>
    <property type="evidence" value="ECO:0007669"/>
    <property type="project" value="UniProtKB-KW"/>
</dbReference>
<dbReference type="InterPro" id="IPR024412">
    <property type="entry name" value="Lsr2_dim_dom"/>
</dbReference>
<feature type="compositionally biased region" description="Polar residues" evidence="2">
    <location>
        <begin position="77"/>
        <end position="87"/>
    </location>
</feature>
<feature type="compositionally biased region" description="Basic residues" evidence="2">
    <location>
        <begin position="177"/>
        <end position="187"/>
    </location>
</feature>
<keyword evidence="1" id="KW-0238">DNA-binding</keyword>
<dbReference type="Pfam" id="PF11774">
    <property type="entry name" value="Lsr2"/>
    <property type="match status" value="1"/>
</dbReference>
<feature type="domain" description="Lsr2 DNA-binding" evidence="4">
    <location>
        <begin position="92"/>
        <end position="124"/>
    </location>
</feature>
<dbReference type="Gene3D" id="4.10.320.10">
    <property type="entry name" value="E3-binding domain"/>
    <property type="match status" value="1"/>
</dbReference>
<dbReference type="EMBL" id="JAALLH010000001">
    <property type="protein sequence ID" value="NIY68118.1"/>
    <property type="molecule type" value="Genomic_DNA"/>
</dbReference>
<evidence type="ECO:0000256" key="2">
    <source>
        <dbReference type="SAM" id="MobiDB-lite"/>
    </source>
</evidence>
<dbReference type="Proteomes" id="UP000536624">
    <property type="component" value="Unassembled WGS sequence"/>
</dbReference>
<feature type="domain" description="Lsr2 dimerization" evidence="3">
    <location>
        <begin position="1"/>
        <end position="58"/>
    </location>
</feature>
<evidence type="ECO:0008006" key="7">
    <source>
        <dbReference type="Google" id="ProtNLM"/>
    </source>
</evidence>
<dbReference type="AlphaFoldDB" id="A0A7X5X7N3"/>
<evidence type="ECO:0000259" key="3">
    <source>
        <dbReference type="Pfam" id="PF11774"/>
    </source>
</evidence>
<name>A0A7X5X7N3_STRMQ</name>
<accession>A0A7X5X7N3</accession>
<organism evidence="5 6">
    <name type="scientific">Streptomyces malaysiensis</name>
    <dbReference type="NCBI Taxonomy" id="92644"/>
    <lineage>
        <taxon>Bacteria</taxon>
        <taxon>Bacillati</taxon>
        <taxon>Actinomycetota</taxon>
        <taxon>Actinomycetes</taxon>
        <taxon>Kitasatosporales</taxon>
        <taxon>Streptomycetaceae</taxon>
        <taxon>Streptomyces</taxon>
        <taxon>Streptomyces violaceusniger group</taxon>
    </lineage>
</organism>
<dbReference type="InterPro" id="IPR055370">
    <property type="entry name" value="Lsr2_DNA-bd"/>
</dbReference>
<dbReference type="Gene3D" id="3.30.60.230">
    <property type="entry name" value="Lsr2, dimerization domain"/>
    <property type="match status" value="1"/>
</dbReference>
<dbReference type="InterPro" id="IPR036625">
    <property type="entry name" value="E3-bd_dom_sf"/>
</dbReference>
<feature type="region of interest" description="Disordered" evidence="2">
    <location>
        <begin position="64"/>
        <end position="92"/>
    </location>
</feature>
<evidence type="ECO:0000256" key="1">
    <source>
        <dbReference type="ARBA" id="ARBA00023125"/>
    </source>
</evidence>
<gene>
    <name evidence="5" type="ORF">SMALB_6200</name>
</gene>
<reference evidence="5 6" key="1">
    <citation type="submission" date="2020-02" db="EMBL/GenBank/DDBJ databases">
        <title>Streptomyces malaysiensis DSM14702 (JHCC583434, PFL_A843) Genome sequencing and assembly.</title>
        <authorList>
            <person name="Samborskyy M."/>
        </authorList>
    </citation>
    <scope>NUCLEOTIDE SEQUENCE [LARGE SCALE GENOMIC DNA]</scope>
    <source>
        <strain evidence="5 6">DSM 14702</strain>
    </source>
</reference>
<evidence type="ECO:0000313" key="6">
    <source>
        <dbReference type="Proteomes" id="UP000536624"/>
    </source>
</evidence>
<comment type="caution">
    <text evidence="5">The sequence shown here is derived from an EMBL/GenBank/DDBJ whole genome shotgun (WGS) entry which is preliminary data.</text>
</comment>
<protein>
    <recommendedName>
        <fullName evidence="7">Lsr2 family protein</fullName>
    </recommendedName>
</protein>
<proteinExistence type="predicted"/>
<sequence length="286" mass="32040">MAQKIQILLLDDLDPAGGALADETLTFALDGTTYEIDLTSENAKKLRDIFTPVIKAGRLTNDSRRTFNPRAKRPMTETDSTGATYSRHQGGVDPKAARAWAIEQSLSIPERGRLPKEIKTAYNAFTKFGDLRPLEKLREDPKHALNRPIPHQDEEDPGAPEYAASQSDEDAAEAKARTHYRPIKRSARMGDDAKWKRRTGYGNDRTDKIEEWTLVERIATLSEQHLGILGMLAGKRPLSKSGKVSYLKTSDVRLENLEFIEEDLMSPHGWSITPFGLYAYTVRTAG</sequence>
<dbReference type="Pfam" id="PF23359">
    <property type="entry name" value="Lsr2_DNA-bd"/>
    <property type="match status" value="1"/>
</dbReference>
<dbReference type="GO" id="GO:0016746">
    <property type="term" value="F:acyltransferase activity"/>
    <property type="evidence" value="ECO:0007669"/>
    <property type="project" value="InterPro"/>
</dbReference>
<dbReference type="InterPro" id="IPR042261">
    <property type="entry name" value="Lsr2-like_dimerization"/>
</dbReference>